<protein>
    <submittedName>
        <fullName evidence="1">Uncharacterized protein</fullName>
    </submittedName>
</protein>
<evidence type="ECO:0000313" key="1">
    <source>
        <dbReference type="EMBL" id="KAI3820557.1"/>
    </source>
</evidence>
<dbReference type="EMBL" id="CM042020">
    <property type="protein sequence ID" value="KAI3820557.1"/>
    <property type="molecule type" value="Genomic_DNA"/>
</dbReference>
<organism evidence="1 2">
    <name type="scientific">Smallanthus sonchifolius</name>
    <dbReference type="NCBI Taxonomy" id="185202"/>
    <lineage>
        <taxon>Eukaryota</taxon>
        <taxon>Viridiplantae</taxon>
        <taxon>Streptophyta</taxon>
        <taxon>Embryophyta</taxon>
        <taxon>Tracheophyta</taxon>
        <taxon>Spermatophyta</taxon>
        <taxon>Magnoliopsida</taxon>
        <taxon>eudicotyledons</taxon>
        <taxon>Gunneridae</taxon>
        <taxon>Pentapetalae</taxon>
        <taxon>asterids</taxon>
        <taxon>campanulids</taxon>
        <taxon>Asterales</taxon>
        <taxon>Asteraceae</taxon>
        <taxon>Asteroideae</taxon>
        <taxon>Heliantheae alliance</taxon>
        <taxon>Millerieae</taxon>
        <taxon>Smallanthus</taxon>
    </lineage>
</organism>
<reference evidence="2" key="1">
    <citation type="journal article" date="2022" name="Mol. Ecol. Resour.">
        <title>The genomes of chicory, endive, great burdock and yacon provide insights into Asteraceae palaeo-polyploidization history and plant inulin production.</title>
        <authorList>
            <person name="Fan W."/>
            <person name="Wang S."/>
            <person name="Wang H."/>
            <person name="Wang A."/>
            <person name="Jiang F."/>
            <person name="Liu H."/>
            <person name="Zhao H."/>
            <person name="Xu D."/>
            <person name="Zhang Y."/>
        </authorList>
    </citation>
    <scope>NUCLEOTIDE SEQUENCE [LARGE SCALE GENOMIC DNA]</scope>
    <source>
        <strain evidence="2">cv. Yunnan</strain>
    </source>
</reference>
<reference evidence="1 2" key="2">
    <citation type="journal article" date="2022" name="Mol. Ecol. Resour.">
        <title>The genomes of chicory, endive, great burdock and yacon provide insights into Asteraceae paleo-polyploidization history and plant inulin production.</title>
        <authorList>
            <person name="Fan W."/>
            <person name="Wang S."/>
            <person name="Wang H."/>
            <person name="Wang A."/>
            <person name="Jiang F."/>
            <person name="Liu H."/>
            <person name="Zhao H."/>
            <person name="Xu D."/>
            <person name="Zhang Y."/>
        </authorList>
    </citation>
    <scope>NUCLEOTIDE SEQUENCE [LARGE SCALE GENOMIC DNA]</scope>
    <source>
        <strain evidence="2">cv. Yunnan</strain>
        <tissue evidence="1">Leaves</tissue>
    </source>
</reference>
<gene>
    <name evidence="1" type="ORF">L1987_08105</name>
</gene>
<evidence type="ECO:0000313" key="2">
    <source>
        <dbReference type="Proteomes" id="UP001056120"/>
    </source>
</evidence>
<dbReference type="Proteomes" id="UP001056120">
    <property type="component" value="Linkage Group LG03"/>
</dbReference>
<comment type="caution">
    <text evidence="1">The sequence shown here is derived from an EMBL/GenBank/DDBJ whole genome shotgun (WGS) entry which is preliminary data.</text>
</comment>
<keyword evidence="2" id="KW-1185">Reference proteome</keyword>
<sequence>MNIKAADRTLIAKPFASRPTISDLRSFSGATNGSPSLEPPVAAIRPKMVIPIITPPPVEMVSSQAELTGTQACNLSDKIFKSNCTSPLLYKPISKTVSRTTISHMVSIFINSQIWTKLCQRGMGGGLQCI</sequence>
<accession>A0ACB9JMS5</accession>
<name>A0ACB9JMS5_9ASTR</name>
<proteinExistence type="predicted"/>